<evidence type="ECO:0000256" key="3">
    <source>
        <dbReference type="ARBA" id="ARBA00022553"/>
    </source>
</evidence>
<dbReference type="SMART" id="SM00388">
    <property type="entry name" value="HisKA"/>
    <property type="match status" value="1"/>
</dbReference>
<dbReference type="EC" id="2.7.13.3" evidence="2"/>
<keyword evidence="4 7" id="KW-0418">Kinase</keyword>
<dbReference type="SMART" id="SM00387">
    <property type="entry name" value="HATPase_c"/>
    <property type="match status" value="1"/>
</dbReference>
<dbReference type="Pfam" id="PF02518">
    <property type="entry name" value="HATPase_c"/>
    <property type="match status" value="1"/>
</dbReference>
<evidence type="ECO:0000259" key="6">
    <source>
        <dbReference type="PROSITE" id="PS50109"/>
    </source>
</evidence>
<dbReference type="SUPFAM" id="SSF55874">
    <property type="entry name" value="ATPase domain of HSP90 chaperone/DNA topoisomerase II/histidine kinase"/>
    <property type="match status" value="1"/>
</dbReference>
<dbReference type="Gene3D" id="1.10.287.130">
    <property type="match status" value="1"/>
</dbReference>
<dbReference type="Gene3D" id="3.30.565.10">
    <property type="entry name" value="Histidine kinase-like ATPase, C-terminal domain"/>
    <property type="match status" value="1"/>
</dbReference>
<reference evidence="7" key="1">
    <citation type="submission" date="2020-05" db="EMBL/GenBank/DDBJ databases">
        <authorList>
            <person name="Zhu T."/>
            <person name="Keshari N."/>
            <person name="Lu X."/>
        </authorList>
    </citation>
    <scope>NUCLEOTIDE SEQUENCE</scope>
    <source>
        <strain evidence="7">NK1-12</strain>
    </source>
</reference>
<evidence type="ECO:0000256" key="5">
    <source>
        <dbReference type="ARBA" id="ARBA00023012"/>
    </source>
</evidence>
<dbReference type="InterPro" id="IPR036097">
    <property type="entry name" value="HisK_dim/P_sf"/>
</dbReference>
<dbReference type="PANTHER" id="PTHR43547:SF2">
    <property type="entry name" value="HYBRID SIGNAL TRANSDUCTION HISTIDINE KINASE C"/>
    <property type="match status" value="1"/>
</dbReference>
<organism evidence="7">
    <name type="scientific">Leptolyngbya sp. NK1-12</name>
    <dbReference type="NCBI Taxonomy" id="2547451"/>
    <lineage>
        <taxon>Bacteria</taxon>
        <taxon>Bacillati</taxon>
        <taxon>Cyanobacteriota</taxon>
        <taxon>Cyanophyceae</taxon>
        <taxon>Leptolyngbyales</taxon>
        <taxon>Leptolyngbyaceae</taxon>
        <taxon>Leptolyngbya group</taxon>
        <taxon>Leptolyngbya</taxon>
    </lineage>
</organism>
<dbReference type="CDD" id="cd00082">
    <property type="entry name" value="HisKA"/>
    <property type="match status" value="1"/>
</dbReference>
<dbReference type="InterPro" id="IPR004358">
    <property type="entry name" value="Sig_transdc_His_kin-like_C"/>
</dbReference>
<accession>A0AA96WR67</accession>
<dbReference type="InterPro" id="IPR036890">
    <property type="entry name" value="HATPase_C_sf"/>
</dbReference>
<dbReference type="AlphaFoldDB" id="A0AA96WR67"/>
<keyword evidence="4 7" id="KW-0808">Transferase</keyword>
<dbReference type="InterPro" id="IPR005467">
    <property type="entry name" value="His_kinase_dom"/>
</dbReference>
<dbReference type="RefSeq" id="WP_316436250.1">
    <property type="nucleotide sequence ID" value="NZ_CP053587.1"/>
</dbReference>
<dbReference type="InterPro" id="IPR003661">
    <property type="entry name" value="HisK_dim/P_dom"/>
</dbReference>
<dbReference type="SUPFAM" id="SSF47384">
    <property type="entry name" value="Homodimeric domain of signal transducing histidine kinase"/>
    <property type="match status" value="1"/>
</dbReference>
<evidence type="ECO:0000256" key="4">
    <source>
        <dbReference type="ARBA" id="ARBA00022777"/>
    </source>
</evidence>
<proteinExistence type="predicted"/>
<dbReference type="EMBL" id="CP053587">
    <property type="protein sequence ID" value="WNZ27776.1"/>
    <property type="molecule type" value="Genomic_DNA"/>
</dbReference>
<dbReference type="PANTHER" id="PTHR43547">
    <property type="entry name" value="TWO-COMPONENT HISTIDINE KINASE"/>
    <property type="match status" value="1"/>
</dbReference>
<keyword evidence="3" id="KW-0597">Phosphoprotein</keyword>
<evidence type="ECO:0000256" key="2">
    <source>
        <dbReference type="ARBA" id="ARBA00012438"/>
    </source>
</evidence>
<name>A0AA96WR67_9CYAN</name>
<evidence type="ECO:0000313" key="7">
    <source>
        <dbReference type="EMBL" id="WNZ27776.1"/>
    </source>
</evidence>
<dbReference type="GO" id="GO:0000155">
    <property type="term" value="F:phosphorelay sensor kinase activity"/>
    <property type="evidence" value="ECO:0007669"/>
    <property type="project" value="InterPro"/>
</dbReference>
<protein>
    <recommendedName>
        <fullName evidence="2">histidine kinase</fullName>
        <ecNumber evidence="2">2.7.13.3</ecNumber>
    </recommendedName>
</protein>
<evidence type="ECO:0000256" key="1">
    <source>
        <dbReference type="ARBA" id="ARBA00000085"/>
    </source>
</evidence>
<dbReference type="PROSITE" id="PS50109">
    <property type="entry name" value="HIS_KIN"/>
    <property type="match status" value="1"/>
</dbReference>
<dbReference type="PRINTS" id="PR00344">
    <property type="entry name" value="BCTRLSENSOR"/>
</dbReference>
<keyword evidence="5" id="KW-0902">Two-component regulatory system</keyword>
<feature type="domain" description="Histidine kinase" evidence="6">
    <location>
        <begin position="49"/>
        <end position="272"/>
    </location>
</feature>
<dbReference type="InterPro" id="IPR003594">
    <property type="entry name" value="HATPase_dom"/>
</dbReference>
<gene>
    <name evidence="7" type="ORF">HJG54_33620</name>
</gene>
<dbReference type="Pfam" id="PF00512">
    <property type="entry name" value="HisKA"/>
    <property type="match status" value="1"/>
</dbReference>
<sequence>MQFTQAELISPSDKVVPLSKQRLAESRHQQTRKTVPTSAPVTVEQHAAMIVHEMRSPLCVILNVLEACQKMPLNQLEQTRLLMAVEEAERLKRMTDQILAYAHASHASMLLWQDVRLVDLIHEVIQLSADLTIAASRQIVFVPMICDGVCNDISHDICDGTVKGDRDKLKQVFLNLLVNACEAVHPGEVITIQVQVTPRINQISMQIRNGGTPIPPHLIAALGHYPVTTKSSGHGLGLMIVREIIAAHAGTVEIQSSKQLGTTVCVRLPLIQTVSEQ</sequence>
<comment type="catalytic activity">
    <reaction evidence="1">
        <text>ATP + protein L-histidine = ADP + protein N-phospho-L-histidine.</text>
        <dbReference type="EC" id="2.7.13.3"/>
    </reaction>
</comment>